<gene>
    <name evidence="1" type="ORF">RUMOBE_01846</name>
</gene>
<protein>
    <submittedName>
        <fullName evidence="1">Uncharacterized protein</fullName>
    </submittedName>
</protein>
<evidence type="ECO:0000313" key="2">
    <source>
        <dbReference type="Proteomes" id="UP000006002"/>
    </source>
</evidence>
<dbReference type="EMBL" id="AAVO02000006">
    <property type="protein sequence ID" value="EDM87665.1"/>
    <property type="molecule type" value="Genomic_DNA"/>
</dbReference>
<reference evidence="1 2" key="1">
    <citation type="submission" date="2007-03" db="EMBL/GenBank/DDBJ databases">
        <authorList>
            <person name="Fulton L."/>
            <person name="Clifton S."/>
            <person name="Fulton B."/>
            <person name="Xu J."/>
            <person name="Minx P."/>
            <person name="Pepin K.H."/>
            <person name="Johnson M."/>
            <person name="Thiruvilangam P."/>
            <person name="Bhonagiri V."/>
            <person name="Nash W.E."/>
            <person name="Mardis E.R."/>
            <person name="Wilson R.K."/>
        </authorList>
    </citation>
    <scope>NUCLEOTIDE SEQUENCE [LARGE SCALE GENOMIC DNA]</scope>
    <source>
        <strain evidence="1 2">ATCC 29174</strain>
    </source>
</reference>
<comment type="caution">
    <text evidence="1">The sequence shown here is derived from an EMBL/GenBank/DDBJ whole genome shotgun (WGS) entry which is preliminary data.</text>
</comment>
<name>A5ZS68_9FIRM</name>
<sequence>MADSLQEQIQREFIIRVAQLYYKKQLVIDYIRREDCLEANGTSVLAQAV</sequence>
<evidence type="ECO:0000313" key="1">
    <source>
        <dbReference type="EMBL" id="EDM87665.1"/>
    </source>
</evidence>
<accession>A5ZS68</accession>
<proteinExistence type="predicted"/>
<dbReference type="Proteomes" id="UP000006002">
    <property type="component" value="Unassembled WGS sequence"/>
</dbReference>
<dbReference type="HOGENOM" id="CLU_3132904_0_0_9"/>
<organism evidence="1 2">
    <name type="scientific">Blautia obeum ATCC 29174</name>
    <dbReference type="NCBI Taxonomy" id="411459"/>
    <lineage>
        <taxon>Bacteria</taxon>
        <taxon>Bacillati</taxon>
        <taxon>Bacillota</taxon>
        <taxon>Clostridia</taxon>
        <taxon>Lachnospirales</taxon>
        <taxon>Lachnospiraceae</taxon>
        <taxon>Blautia</taxon>
    </lineage>
</organism>
<reference evidence="1 2" key="2">
    <citation type="submission" date="2007-04" db="EMBL/GenBank/DDBJ databases">
        <title>Draft genome sequence of Ruminococcus obeum (ATCC 29174).</title>
        <authorList>
            <person name="Sudarsanam P."/>
            <person name="Ley R."/>
            <person name="Guruge J."/>
            <person name="Turnbaugh P.J."/>
            <person name="Mahowald M."/>
            <person name="Liep D."/>
            <person name="Gordon J."/>
        </authorList>
    </citation>
    <scope>NUCLEOTIDE SEQUENCE [LARGE SCALE GENOMIC DNA]</scope>
    <source>
        <strain evidence="1 2">ATCC 29174</strain>
    </source>
</reference>
<dbReference type="AlphaFoldDB" id="A5ZS68"/>